<evidence type="ECO:0000313" key="1">
    <source>
        <dbReference type="EMBL" id="KAF2131036.1"/>
    </source>
</evidence>
<dbReference type="AlphaFoldDB" id="A0A6A6AHK3"/>
<evidence type="ECO:0000313" key="2">
    <source>
        <dbReference type="Proteomes" id="UP000799771"/>
    </source>
</evidence>
<dbReference type="PANTHER" id="PTHR42354:SF1">
    <property type="entry name" value="C2H2-TYPE DOMAIN-CONTAINING PROTEIN"/>
    <property type="match status" value="1"/>
</dbReference>
<organism evidence="1 2">
    <name type="scientific">Dothidotthia symphoricarpi CBS 119687</name>
    <dbReference type="NCBI Taxonomy" id="1392245"/>
    <lineage>
        <taxon>Eukaryota</taxon>
        <taxon>Fungi</taxon>
        <taxon>Dikarya</taxon>
        <taxon>Ascomycota</taxon>
        <taxon>Pezizomycotina</taxon>
        <taxon>Dothideomycetes</taxon>
        <taxon>Pleosporomycetidae</taxon>
        <taxon>Pleosporales</taxon>
        <taxon>Dothidotthiaceae</taxon>
        <taxon>Dothidotthia</taxon>
    </lineage>
</organism>
<name>A0A6A6AHK3_9PLEO</name>
<dbReference type="EMBL" id="ML977503">
    <property type="protein sequence ID" value="KAF2131036.1"/>
    <property type="molecule type" value="Genomic_DNA"/>
</dbReference>
<proteinExistence type="predicted"/>
<dbReference type="Proteomes" id="UP000799771">
    <property type="component" value="Unassembled WGS sequence"/>
</dbReference>
<accession>A0A6A6AHK3</accession>
<dbReference type="RefSeq" id="XP_033525423.1">
    <property type="nucleotide sequence ID" value="XM_033666600.1"/>
</dbReference>
<sequence>MPVTWESSSNASLIIWDIEREFQNASEAYVQWQARHRRRRSTWAWFGTKSRDDALRKALRLGRQVRKLIETGKATFGSRFEEGDSICHTILSAQLLRLQYEIRVPLYGKALSPTPTSIPYEEIITAAKGIRRVCLTALTEQYARFRSPLSTPILPPPCFKLQFCPFAEQLKKDLKKAKPSELQTKKLLPHRHHDDRELCPHCSIRISVTPHSGLPNYRSILFSSHTGGICTTSDDRATFACTSCHKTFDDSYAFLDHVFQKKIGSDKSCLGGSRTRWIINKEFNQSDSRLLDQCLKNCVDRELKRAKSQLMVVS</sequence>
<keyword evidence="2" id="KW-1185">Reference proteome</keyword>
<protein>
    <recommendedName>
        <fullName evidence="3">C2H2-type domain-containing protein</fullName>
    </recommendedName>
</protein>
<dbReference type="GeneID" id="54407032"/>
<reference evidence="1" key="1">
    <citation type="journal article" date="2020" name="Stud. Mycol.">
        <title>101 Dothideomycetes genomes: a test case for predicting lifestyles and emergence of pathogens.</title>
        <authorList>
            <person name="Haridas S."/>
            <person name="Albert R."/>
            <person name="Binder M."/>
            <person name="Bloem J."/>
            <person name="Labutti K."/>
            <person name="Salamov A."/>
            <person name="Andreopoulos B."/>
            <person name="Baker S."/>
            <person name="Barry K."/>
            <person name="Bills G."/>
            <person name="Bluhm B."/>
            <person name="Cannon C."/>
            <person name="Castanera R."/>
            <person name="Culley D."/>
            <person name="Daum C."/>
            <person name="Ezra D."/>
            <person name="Gonzalez J."/>
            <person name="Henrissat B."/>
            <person name="Kuo A."/>
            <person name="Liang C."/>
            <person name="Lipzen A."/>
            <person name="Lutzoni F."/>
            <person name="Magnuson J."/>
            <person name="Mondo S."/>
            <person name="Nolan M."/>
            <person name="Ohm R."/>
            <person name="Pangilinan J."/>
            <person name="Park H.-J."/>
            <person name="Ramirez L."/>
            <person name="Alfaro M."/>
            <person name="Sun H."/>
            <person name="Tritt A."/>
            <person name="Yoshinaga Y."/>
            <person name="Zwiers L.-H."/>
            <person name="Turgeon B."/>
            <person name="Goodwin S."/>
            <person name="Spatafora J."/>
            <person name="Crous P."/>
            <person name="Grigoriev I."/>
        </authorList>
    </citation>
    <scope>NUCLEOTIDE SEQUENCE</scope>
    <source>
        <strain evidence="1">CBS 119687</strain>
    </source>
</reference>
<dbReference type="PANTHER" id="PTHR42354">
    <property type="entry name" value="C2H2-TYPE DOMAIN-CONTAINING PROTEIN"/>
    <property type="match status" value="1"/>
</dbReference>
<dbReference type="OrthoDB" id="3724701at2759"/>
<gene>
    <name evidence="1" type="ORF">P153DRAFT_355824</name>
</gene>
<evidence type="ECO:0008006" key="3">
    <source>
        <dbReference type="Google" id="ProtNLM"/>
    </source>
</evidence>